<feature type="compositionally biased region" description="Low complexity" evidence="1">
    <location>
        <begin position="83"/>
        <end position="94"/>
    </location>
</feature>
<comment type="caution">
    <text evidence="2">The sequence shown here is derived from an EMBL/GenBank/DDBJ whole genome shotgun (WGS) entry which is preliminary data.</text>
</comment>
<dbReference type="HOGENOM" id="CLU_038290_2_1_1"/>
<proteinExistence type="predicted"/>
<feature type="compositionally biased region" description="Basic and acidic residues" evidence="1">
    <location>
        <begin position="201"/>
        <end position="212"/>
    </location>
</feature>
<reference evidence="3" key="1">
    <citation type="journal article" date="2014" name="Genome Announc.">
        <title>Genome sequence and annotation of Acremonium chrysogenum, producer of the beta-lactam antibiotic cephalosporin C.</title>
        <authorList>
            <person name="Terfehr D."/>
            <person name="Dahlmann T.A."/>
            <person name="Specht T."/>
            <person name="Zadra I."/>
            <person name="Kuernsteiner H."/>
            <person name="Kueck U."/>
        </authorList>
    </citation>
    <scope>NUCLEOTIDE SEQUENCE [LARGE SCALE GENOMIC DNA]</scope>
    <source>
        <strain evidence="3">ATCC 11550 / CBS 779.69 / DSM 880 / IAM 14645 / JCM 23072 / IMI 49137</strain>
    </source>
</reference>
<feature type="compositionally biased region" description="Acidic residues" evidence="1">
    <location>
        <begin position="231"/>
        <end position="241"/>
    </location>
</feature>
<dbReference type="Proteomes" id="UP000029964">
    <property type="component" value="Unassembled WGS sequence"/>
</dbReference>
<accession>A0A086SYK7</accession>
<sequence>MIPGDDRFRMVEDEFLDTARRFTTHLHRAEYNRLKTLAKSSNAAAIRAIGRPVVGPPTRVSKHRARMADLAARRASLTADESTPTTTGTATPRGTGTGLRGLMESPRKEAKTIRSYATTASKGTRAAAGFGSRVGSPAARGAGQSVSDARHQDIDDTDGTDDDLGGSSTVGSALPSAKPSPYVGASTIETVQTDVTTRTWKPMDRARSEPNLKRPSHSKAPKRTTFHKDDDSDEDEDDDDPFGIKKRKMRRAQSREQIRRPSDKPPPTSTSADVIPSFL</sequence>
<dbReference type="AlphaFoldDB" id="A0A086SYK7"/>
<feature type="compositionally biased region" description="Basic residues" evidence="1">
    <location>
        <begin position="214"/>
        <end position="225"/>
    </location>
</feature>
<organism evidence="2 3">
    <name type="scientific">Hapsidospora chrysogenum (strain ATCC 11550 / CBS 779.69 / DSM 880 / IAM 14645 / JCM 23072 / IMI 49137)</name>
    <name type="common">Acremonium chrysogenum</name>
    <dbReference type="NCBI Taxonomy" id="857340"/>
    <lineage>
        <taxon>Eukaryota</taxon>
        <taxon>Fungi</taxon>
        <taxon>Dikarya</taxon>
        <taxon>Ascomycota</taxon>
        <taxon>Pezizomycotina</taxon>
        <taxon>Sordariomycetes</taxon>
        <taxon>Hypocreomycetidae</taxon>
        <taxon>Hypocreales</taxon>
        <taxon>Bionectriaceae</taxon>
        <taxon>Hapsidospora</taxon>
    </lineage>
</organism>
<gene>
    <name evidence="2" type="ORF">ACRE_070830</name>
</gene>
<name>A0A086SYK7_HAPC1</name>
<evidence type="ECO:0000256" key="1">
    <source>
        <dbReference type="SAM" id="MobiDB-lite"/>
    </source>
</evidence>
<feature type="compositionally biased region" description="Basic and acidic residues" evidence="1">
    <location>
        <begin position="253"/>
        <end position="263"/>
    </location>
</feature>
<dbReference type="OrthoDB" id="5374569at2759"/>
<keyword evidence="3" id="KW-1185">Reference proteome</keyword>
<protein>
    <submittedName>
        <fullName evidence="2">Uncharacterized protein</fullName>
    </submittedName>
</protein>
<feature type="compositionally biased region" description="Polar residues" evidence="1">
    <location>
        <begin position="187"/>
        <end position="199"/>
    </location>
</feature>
<evidence type="ECO:0000313" key="3">
    <source>
        <dbReference type="Proteomes" id="UP000029964"/>
    </source>
</evidence>
<dbReference type="STRING" id="857340.A0A086SYK7"/>
<feature type="region of interest" description="Disordered" evidence="1">
    <location>
        <begin position="73"/>
        <end position="279"/>
    </location>
</feature>
<evidence type="ECO:0000313" key="2">
    <source>
        <dbReference type="EMBL" id="KFH42189.1"/>
    </source>
</evidence>
<dbReference type="EMBL" id="JPKY01000101">
    <property type="protein sequence ID" value="KFH42189.1"/>
    <property type="molecule type" value="Genomic_DNA"/>
</dbReference>
<feature type="compositionally biased region" description="Acidic residues" evidence="1">
    <location>
        <begin position="155"/>
        <end position="164"/>
    </location>
</feature>